<dbReference type="EMBL" id="VIGI01000010">
    <property type="protein sequence ID" value="KAB8294815.1"/>
    <property type="molecule type" value="Genomic_DNA"/>
</dbReference>
<accession>A0A5N6JZ47</accession>
<dbReference type="AlphaFoldDB" id="A0A5N6JZ47"/>
<feature type="transmembrane region" description="Helical" evidence="2">
    <location>
        <begin position="360"/>
        <end position="379"/>
    </location>
</feature>
<sequence>MPRTRSRHATRISRRSPPRDSPDGTGSRPRLKVKDICVGCIVWLPPKVESDESIKCVRDGSCCDGIELDSAGYNHPVIILQVQGASCSVAKITSQPPKFKNLAKRIPISQNLPPHDFPNSNSALELYVETSMMEKTILYSPRTHLFNPPLNAPLAERFGISIDTGEWVETYEVALRSVNNGRRQKVTFKDPWEDIRSDTSDPCTKRKPENLKRSIDQRHHAEPTSSTTLPALPPPRLPQTRTVSTSTRDWYTYNLATDRSILRELAVERTPLLQNPSPVPLPSSSPRYLAPVQPNRHQQYYTLTSSRSQRSNYQAALPSVERYDRSHWDARIRNTNTRTHDLESGGNSGEDGEGDCDGRLFVQLVVIFLSVGGLFWWLYGV</sequence>
<feature type="region of interest" description="Disordered" evidence="1">
    <location>
        <begin position="193"/>
        <end position="244"/>
    </location>
</feature>
<dbReference type="Proteomes" id="UP000326757">
    <property type="component" value="Unassembled WGS sequence"/>
</dbReference>
<keyword evidence="2" id="KW-1133">Transmembrane helix</keyword>
<evidence type="ECO:0000256" key="1">
    <source>
        <dbReference type="SAM" id="MobiDB-lite"/>
    </source>
</evidence>
<proteinExistence type="predicted"/>
<feature type="compositionally biased region" description="Basic and acidic residues" evidence="1">
    <location>
        <begin position="193"/>
        <end position="222"/>
    </location>
</feature>
<feature type="compositionally biased region" description="Basic residues" evidence="1">
    <location>
        <begin position="1"/>
        <end position="16"/>
    </location>
</feature>
<name>A0A5N6JZ47_MONLA</name>
<evidence type="ECO:0000313" key="4">
    <source>
        <dbReference type="Proteomes" id="UP000326757"/>
    </source>
</evidence>
<comment type="caution">
    <text evidence="3">The sequence shown here is derived from an EMBL/GenBank/DDBJ whole genome shotgun (WGS) entry which is preliminary data.</text>
</comment>
<keyword evidence="2" id="KW-0472">Membrane</keyword>
<dbReference type="OrthoDB" id="3537171at2759"/>
<evidence type="ECO:0000256" key="2">
    <source>
        <dbReference type="SAM" id="Phobius"/>
    </source>
</evidence>
<feature type="region of interest" description="Disordered" evidence="1">
    <location>
        <begin position="1"/>
        <end position="29"/>
    </location>
</feature>
<gene>
    <name evidence="3" type="ORF">EYC80_006776</name>
</gene>
<evidence type="ECO:0000313" key="3">
    <source>
        <dbReference type="EMBL" id="KAB8294815.1"/>
    </source>
</evidence>
<keyword evidence="2" id="KW-0812">Transmembrane</keyword>
<protein>
    <submittedName>
        <fullName evidence="3">Uncharacterized protein</fullName>
    </submittedName>
</protein>
<organism evidence="3 4">
    <name type="scientific">Monilinia laxa</name>
    <name type="common">Brown rot fungus</name>
    <name type="synonym">Sclerotinia laxa</name>
    <dbReference type="NCBI Taxonomy" id="61186"/>
    <lineage>
        <taxon>Eukaryota</taxon>
        <taxon>Fungi</taxon>
        <taxon>Dikarya</taxon>
        <taxon>Ascomycota</taxon>
        <taxon>Pezizomycotina</taxon>
        <taxon>Leotiomycetes</taxon>
        <taxon>Helotiales</taxon>
        <taxon>Sclerotiniaceae</taxon>
        <taxon>Monilinia</taxon>
    </lineage>
</organism>
<keyword evidence="4" id="KW-1185">Reference proteome</keyword>
<reference evidence="3 4" key="1">
    <citation type="submission" date="2019-06" db="EMBL/GenBank/DDBJ databases">
        <title>Genome Sequence of the Brown Rot Fungal Pathogen Monilinia laxa.</title>
        <authorList>
            <person name="De Miccolis Angelini R.M."/>
            <person name="Landi L."/>
            <person name="Abate D."/>
            <person name="Pollastro S."/>
            <person name="Romanazzi G."/>
            <person name="Faretra F."/>
        </authorList>
    </citation>
    <scope>NUCLEOTIDE SEQUENCE [LARGE SCALE GENOMIC DNA]</scope>
    <source>
        <strain evidence="3 4">Mlax316</strain>
    </source>
</reference>